<evidence type="ECO:0000313" key="1">
    <source>
        <dbReference type="EMBL" id="TDG42620.1"/>
    </source>
</evidence>
<gene>
    <name evidence="1" type="ORF">AWZ03_010948</name>
</gene>
<sequence>MILGEHLKLIREIAEEMEMNVVGDQGDRVKNPNCLGMAADCDSEKVTWDRNSRTRAEDLANQTVLIDKVAMMKFEPVISFVYTWKSVTSQDVSHAIGMLVAIRVHHACRANLLCIEEYWIGIGA</sequence>
<evidence type="ECO:0000313" key="2">
    <source>
        <dbReference type="Proteomes" id="UP000295192"/>
    </source>
</evidence>
<organism evidence="1 2">
    <name type="scientific">Drosophila navojoa</name>
    <name type="common">Fruit fly</name>
    <dbReference type="NCBI Taxonomy" id="7232"/>
    <lineage>
        <taxon>Eukaryota</taxon>
        <taxon>Metazoa</taxon>
        <taxon>Ecdysozoa</taxon>
        <taxon>Arthropoda</taxon>
        <taxon>Hexapoda</taxon>
        <taxon>Insecta</taxon>
        <taxon>Pterygota</taxon>
        <taxon>Neoptera</taxon>
        <taxon>Endopterygota</taxon>
        <taxon>Diptera</taxon>
        <taxon>Brachycera</taxon>
        <taxon>Muscomorpha</taxon>
        <taxon>Ephydroidea</taxon>
        <taxon>Drosophilidae</taxon>
        <taxon>Drosophila</taxon>
    </lineage>
</organism>
<dbReference type="EMBL" id="LSRL02000212">
    <property type="protein sequence ID" value="TDG42620.1"/>
    <property type="molecule type" value="Genomic_DNA"/>
</dbReference>
<reference evidence="1 2" key="1">
    <citation type="journal article" date="2019" name="J. Hered.">
        <title>An Improved Genome Assembly for Drosophila navojoa, the Basal Species in the mojavensis Cluster.</title>
        <authorList>
            <person name="Vanderlinde T."/>
            <person name="Dupim E.G."/>
            <person name="Nazario-Yepiz N.O."/>
            <person name="Carvalho A.B."/>
        </authorList>
    </citation>
    <scope>NUCLEOTIDE SEQUENCE [LARGE SCALE GENOMIC DNA]</scope>
    <source>
        <strain evidence="1">Navoj_Jal97</strain>
        <tissue evidence="1">Whole organism</tissue>
    </source>
</reference>
<protein>
    <submittedName>
        <fullName evidence="1">Uncharacterized protein</fullName>
    </submittedName>
</protein>
<dbReference type="Proteomes" id="UP000295192">
    <property type="component" value="Unassembled WGS sequence"/>
</dbReference>
<keyword evidence="2" id="KW-1185">Reference proteome</keyword>
<proteinExistence type="predicted"/>
<comment type="caution">
    <text evidence="1">The sequence shown here is derived from an EMBL/GenBank/DDBJ whole genome shotgun (WGS) entry which is preliminary data.</text>
</comment>
<accession>A0A484B3I0</accession>
<dbReference type="AlphaFoldDB" id="A0A484B3I0"/>
<name>A0A484B3I0_DRONA</name>